<protein>
    <submittedName>
        <fullName evidence="3">DUF2235 domain-containing protein</fullName>
    </submittedName>
</protein>
<comment type="caution">
    <text evidence="3">The sequence shown here is derived from an EMBL/GenBank/DDBJ whole genome shotgun (WGS) entry which is preliminary data.</text>
</comment>
<dbReference type="EMBL" id="JBHDIY010000002">
    <property type="protein sequence ID" value="MFL4470568.1"/>
    <property type="molecule type" value="Genomic_DNA"/>
</dbReference>
<keyword evidence="4" id="KW-1185">Reference proteome</keyword>
<dbReference type="RefSeq" id="WP_407592417.1">
    <property type="nucleotide sequence ID" value="NZ_JBHDIY010000002.1"/>
</dbReference>
<feature type="domain" description="T6SS Phospholipase effector Tle1-like catalytic" evidence="2">
    <location>
        <begin position="36"/>
        <end position="283"/>
    </location>
</feature>
<evidence type="ECO:0000313" key="3">
    <source>
        <dbReference type="EMBL" id="MFL4470568.1"/>
    </source>
</evidence>
<dbReference type="PANTHER" id="PTHR33840:SF1">
    <property type="entry name" value="TLE1 PHOSPHOLIPASE DOMAIN-CONTAINING PROTEIN"/>
    <property type="match status" value="1"/>
</dbReference>
<dbReference type="PANTHER" id="PTHR33840">
    <property type="match status" value="1"/>
</dbReference>
<proteinExistence type="predicted"/>
<name>A0ABW8UZJ1_9RHOB</name>
<sequence>MTLSRLNRSIAGWLKGRFGRGTAQADPPMRGRTIHVIIIDGTMSTLDPGDETNAGLLAKLMGEVGNQVSLYYEPGLQWSEWRRAGDVLFGRGINRQIRRAYGYLASRYRPGDKIYFFGYSRGAYAVRSLAGIIDRVGLLRADAATTRNIRDIYRHYECTPEGDAARIFTRNNCHESIEIEMIGVWDTVKSLGLNMPYLWRLSAPRHAFHNHSLGKSVKHGFHALARNETRVAYAPVMWDTAQDWDGHLVQMWFRGTHGDVGGHLSGFNAARPLSNIPLVWMLEMAEGCGLPLPDGWASAFPQDATAPSVGTFRGFGRWFITRKPRKVGLDPSERVHPSVVQAPPPPSWSQRLSGWRGRGRTPSDPAAACLPELHDDAGC</sequence>
<evidence type="ECO:0000313" key="4">
    <source>
        <dbReference type="Proteomes" id="UP001627408"/>
    </source>
</evidence>
<dbReference type="InterPro" id="IPR018712">
    <property type="entry name" value="Tle1-like_cat"/>
</dbReference>
<dbReference type="Proteomes" id="UP001627408">
    <property type="component" value="Unassembled WGS sequence"/>
</dbReference>
<feature type="region of interest" description="Disordered" evidence="1">
    <location>
        <begin position="330"/>
        <end position="369"/>
    </location>
</feature>
<dbReference type="SUPFAM" id="SSF53474">
    <property type="entry name" value="alpha/beta-Hydrolases"/>
    <property type="match status" value="1"/>
</dbReference>
<organism evidence="3 4">
    <name type="scientific">Tateyamaria armeniaca</name>
    <dbReference type="NCBI Taxonomy" id="2518930"/>
    <lineage>
        <taxon>Bacteria</taxon>
        <taxon>Pseudomonadati</taxon>
        <taxon>Pseudomonadota</taxon>
        <taxon>Alphaproteobacteria</taxon>
        <taxon>Rhodobacterales</taxon>
        <taxon>Roseobacteraceae</taxon>
        <taxon>Tateyamaria</taxon>
    </lineage>
</organism>
<accession>A0ABW8UZJ1</accession>
<gene>
    <name evidence="3" type="ORF">ACERZ8_12010</name>
</gene>
<dbReference type="Pfam" id="PF09994">
    <property type="entry name" value="T6SS_Tle1-like_cat"/>
    <property type="match status" value="1"/>
</dbReference>
<evidence type="ECO:0000259" key="2">
    <source>
        <dbReference type="Pfam" id="PF09994"/>
    </source>
</evidence>
<evidence type="ECO:0000256" key="1">
    <source>
        <dbReference type="SAM" id="MobiDB-lite"/>
    </source>
</evidence>
<reference evidence="3 4" key="1">
    <citation type="submission" date="2024-08" db="EMBL/GenBank/DDBJ databases">
        <title>Tateyamaria sp. nov., isolated from marine algae.</title>
        <authorList>
            <person name="Choi B.J."/>
            <person name="Kim J.M."/>
            <person name="Lee J.K."/>
            <person name="Choi D.G."/>
            <person name="Bayburt H."/>
            <person name="Baek J.H."/>
            <person name="Han D.M."/>
            <person name="Jeon C.O."/>
        </authorList>
    </citation>
    <scope>NUCLEOTIDE SEQUENCE [LARGE SCALE GENOMIC DNA]</scope>
    <source>
        <strain evidence="3 4">KMU-156</strain>
    </source>
</reference>
<dbReference type="InterPro" id="IPR029058">
    <property type="entry name" value="AB_hydrolase_fold"/>
</dbReference>